<keyword evidence="6 7" id="KW-0030">Aminoacyl-tRNA synthetase</keyword>
<dbReference type="PANTHER" id="PTHR22594:SF5">
    <property type="entry name" value="ASPARTATE--TRNA LIGASE, MITOCHONDRIAL"/>
    <property type="match status" value="1"/>
</dbReference>
<dbReference type="InterPro" id="IPR029351">
    <property type="entry name" value="GAD_dom"/>
</dbReference>
<dbReference type="HAMAP" id="MF_00044">
    <property type="entry name" value="Asp_tRNA_synth_type1"/>
    <property type="match status" value="1"/>
</dbReference>
<feature type="site" description="Important for tRNA non-discrimination" evidence="7">
    <location>
        <position position="83"/>
    </location>
</feature>
<protein>
    <recommendedName>
        <fullName evidence="7">Aspartate--tRNA(Asp/Asn) ligase</fullName>
        <ecNumber evidence="7">6.1.1.23</ecNumber>
    </recommendedName>
    <alternativeName>
        <fullName evidence="7">Aspartyl-tRNA synthetase</fullName>
        <shortName evidence="7">AspRS</shortName>
    </alternativeName>
    <alternativeName>
        <fullName evidence="7">Non-discriminating aspartyl-tRNA synthetase</fullName>
        <shortName evidence="7">ND-AspRS</shortName>
    </alternativeName>
</protein>
<comment type="catalytic activity">
    <reaction evidence="7">
        <text>tRNA(Asx) + L-aspartate + ATP = L-aspartyl-tRNA(Asx) + AMP + diphosphate</text>
        <dbReference type="Rhea" id="RHEA:18349"/>
        <dbReference type="Rhea" id="RHEA-COMP:9710"/>
        <dbReference type="Rhea" id="RHEA-COMP:9711"/>
        <dbReference type="ChEBI" id="CHEBI:29991"/>
        <dbReference type="ChEBI" id="CHEBI:30616"/>
        <dbReference type="ChEBI" id="CHEBI:33019"/>
        <dbReference type="ChEBI" id="CHEBI:78442"/>
        <dbReference type="ChEBI" id="CHEBI:78516"/>
        <dbReference type="ChEBI" id="CHEBI:456215"/>
        <dbReference type="EC" id="6.1.1.23"/>
    </reaction>
</comment>
<dbReference type="EMBL" id="JAFGDB010000062">
    <property type="protein sequence ID" value="MBN2067538.1"/>
    <property type="molecule type" value="Genomic_DNA"/>
</dbReference>
<feature type="binding site" evidence="7">
    <location>
        <position position="491"/>
    </location>
    <ligand>
        <name>L-aspartate</name>
        <dbReference type="ChEBI" id="CHEBI:29991"/>
    </ligand>
</feature>
<dbReference type="CDD" id="cd00777">
    <property type="entry name" value="AspRS_core"/>
    <property type="match status" value="1"/>
</dbReference>
<feature type="binding site" evidence="7">
    <location>
        <position position="222"/>
    </location>
    <ligand>
        <name>L-aspartate</name>
        <dbReference type="ChEBI" id="CHEBI:29991"/>
    </ligand>
</feature>
<dbReference type="Pfam" id="PF02938">
    <property type="entry name" value="GAD"/>
    <property type="match status" value="1"/>
</dbReference>
<feature type="binding site" evidence="7">
    <location>
        <position position="450"/>
    </location>
    <ligand>
        <name>L-aspartate</name>
        <dbReference type="ChEBI" id="CHEBI:29991"/>
    </ligand>
</feature>
<name>A0A938YNR5_9ARCH</name>
<dbReference type="GO" id="GO:0006422">
    <property type="term" value="P:aspartyl-tRNA aminoacylation"/>
    <property type="evidence" value="ECO:0007669"/>
    <property type="project" value="UniProtKB-UniRule"/>
</dbReference>
<feature type="binding site" evidence="7">
    <location>
        <position position="231"/>
    </location>
    <ligand>
        <name>ATP</name>
        <dbReference type="ChEBI" id="CHEBI:30616"/>
    </ligand>
</feature>
<comment type="function">
    <text evidence="7">Aspartyl-tRNA synthetase with relaxed tRNA specificity since it is able to aspartylate not only its cognate tRNA(Asp) but also tRNA(Asn). Reaction proceeds in two steps: L-aspartate is first activated by ATP to form Asp-AMP and then transferred to the acceptor end of tRNA(Asp/Asn).</text>
</comment>
<sequence length="592" mass="67120">MKRTHTCGELTEKSRGKKAVLQGWVSKRRDHGNLIFIDLRDRYGVTQVVFNPKDSKEAHKEASKLGKEFVVQVEGKVGKRPKGTENKAIKTGKIELNATSLEILNPAETPLPIEIDEHLLAGEDQRLKYRFLDLRRAELQQNLILRHKVVKAFRDFFDKEHFLEIETPFLAKSTPEGARDFLVPSRVHPGKFYALPQSPQLFKQILMVSGFDRYVQIVRCFRDEDLRADRQLEFTQVDVEMSFVGRDDIIGIMERAMQFVFKQALGIKVKAPFPRLSFDEAMNIYGSDKPDNRFELHLVDVTKELSGTDFEIFNKVIENKGVIKALKIDKGCKTLNKKDVDKLTEVAKLYKAKGLMSIWVKGKEIESQIAKFLPEKTVNALLSKVKAKDSDLVLLVADSWLTACNSLGYVRLALGEKLGLIDRKKFSFLWVLDFPLLEWNDEEQRFQAMHHPFTSPRDEDIPLLDSQPEKAKAKAYDLVLNGSEIGGGSIRIHRGEIQEKMFNALGISRQEAEAKFGFLLSAFKFGAPPHGGIALGLDRIIAIMAGCDSIREVIAFPKNKAAVSLMDDAPNEVSERQLKELSLKLDIEKPLQ</sequence>
<dbReference type="PRINTS" id="PR01042">
    <property type="entry name" value="TRNASYNTHASP"/>
</dbReference>
<dbReference type="InterPro" id="IPR004115">
    <property type="entry name" value="GAD-like_sf"/>
</dbReference>
<keyword evidence="7" id="KW-0963">Cytoplasm</keyword>
<keyword evidence="2 7" id="KW-0436">Ligase</keyword>
<dbReference type="Pfam" id="PF00152">
    <property type="entry name" value="tRNA-synt_2"/>
    <property type="match status" value="1"/>
</dbReference>
<dbReference type="GO" id="GO:0004815">
    <property type="term" value="F:aspartate-tRNA ligase activity"/>
    <property type="evidence" value="ECO:0007669"/>
    <property type="project" value="UniProtKB-UniRule"/>
</dbReference>
<evidence type="ECO:0000256" key="5">
    <source>
        <dbReference type="ARBA" id="ARBA00022917"/>
    </source>
</evidence>
<keyword evidence="4 7" id="KW-0067">ATP-binding</keyword>
<dbReference type="NCBIfam" id="TIGR00459">
    <property type="entry name" value="aspS_bact"/>
    <property type="match status" value="1"/>
</dbReference>
<evidence type="ECO:0000259" key="8">
    <source>
        <dbReference type="PROSITE" id="PS50862"/>
    </source>
</evidence>
<evidence type="ECO:0000256" key="4">
    <source>
        <dbReference type="ARBA" id="ARBA00022840"/>
    </source>
</evidence>
<feature type="domain" description="Aminoacyl-transfer RNA synthetases class-II family profile" evidence="8">
    <location>
        <begin position="145"/>
        <end position="557"/>
    </location>
</feature>
<dbReference type="GO" id="GO:0005524">
    <property type="term" value="F:ATP binding"/>
    <property type="evidence" value="ECO:0007669"/>
    <property type="project" value="UniProtKB-UniRule"/>
</dbReference>
<evidence type="ECO:0000313" key="9">
    <source>
        <dbReference type="EMBL" id="MBN2067538.1"/>
    </source>
</evidence>
<dbReference type="InterPro" id="IPR004364">
    <property type="entry name" value="Aa-tRNA-synt_II"/>
</dbReference>
<dbReference type="InterPro" id="IPR004524">
    <property type="entry name" value="Asp-tRNA-ligase_1"/>
</dbReference>
<dbReference type="SUPFAM" id="SSF55261">
    <property type="entry name" value="GAD domain-like"/>
    <property type="match status" value="1"/>
</dbReference>
<comment type="similarity">
    <text evidence="1 7">Belongs to the class-II aminoacyl-tRNA synthetase family. Type 1 subfamily.</text>
</comment>
<feature type="binding site" evidence="7">
    <location>
        <position position="176"/>
    </location>
    <ligand>
        <name>L-aspartate</name>
        <dbReference type="ChEBI" id="CHEBI:29991"/>
    </ligand>
</feature>
<comment type="subunit">
    <text evidence="7">Homodimer.</text>
</comment>
<dbReference type="CDD" id="cd04317">
    <property type="entry name" value="EcAspRS_like_N"/>
    <property type="match status" value="1"/>
</dbReference>
<dbReference type="GO" id="GO:0003676">
    <property type="term" value="F:nucleic acid binding"/>
    <property type="evidence" value="ECO:0007669"/>
    <property type="project" value="InterPro"/>
</dbReference>
<dbReference type="Gene3D" id="2.40.50.140">
    <property type="entry name" value="Nucleic acid-binding proteins"/>
    <property type="match status" value="1"/>
</dbReference>
<dbReference type="Pfam" id="PF01336">
    <property type="entry name" value="tRNA_anti-codon"/>
    <property type="match status" value="1"/>
</dbReference>
<keyword evidence="5 7" id="KW-0648">Protein biosynthesis</keyword>
<feature type="binding site" evidence="7">
    <location>
        <begin position="536"/>
        <end position="539"/>
    </location>
    <ligand>
        <name>ATP</name>
        <dbReference type="ChEBI" id="CHEBI:30616"/>
    </ligand>
</feature>
<feature type="binding site" evidence="7">
    <location>
        <position position="484"/>
    </location>
    <ligand>
        <name>ATP</name>
        <dbReference type="ChEBI" id="CHEBI:30616"/>
    </ligand>
</feature>
<dbReference type="GO" id="GO:0005737">
    <property type="term" value="C:cytoplasm"/>
    <property type="evidence" value="ECO:0007669"/>
    <property type="project" value="UniProtKB-SubCell"/>
</dbReference>
<feature type="site" description="Important for tRNA non-discrimination" evidence="7">
    <location>
        <position position="31"/>
    </location>
</feature>
<dbReference type="InterPro" id="IPR006195">
    <property type="entry name" value="aa-tRNA-synth_II"/>
</dbReference>
<evidence type="ECO:0000256" key="7">
    <source>
        <dbReference type="HAMAP-Rule" id="MF_00044"/>
    </source>
</evidence>
<dbReference type="EC" id="6.1.1.23" evidence="7"/>
<dbReference type="Gene3D" id="3.30.930.10">
    <property type="entry name" value="Bira Bifunctional Protein, Domain 2"/>
    <property type="match status" value="1"/>
</dbReference>
<keyword evidence="3 7" id="KW-0547">Nucleotide-binding</keyword>
<dbReference type="SUPFAM" id="SSF50249">
    <property type="entry name" value="Nucleic acid-binding proteins"/>
    <property type="match status" value="1"/>
</dbReference>
<dbReference type="GO" id="GO:0050560">
    <property type="term" value="F:aspartate-tRNA(Asn) ligase activity"/>
    <property type="evidence" value="ECO:0007669"/>
    <property type="project" value="UniProtKB-EC"/>
</dbReference>
<dbReference type="SUPFAM" id="SSF55681">
    <property type="entry name" value="Class II aaRS and biotin synthetases"/>
    <property type="match status" value="1"/>
</dbReference>
<dbReference type="PANTHER" id="PTHR22594">
    <property type="entry name" value="ASPARTYL/LYSYL-TRNA SYNTHETASE"/>
    <property type="match status" value="1"/>
</dbReference>
<dbReference type="InterPro" id="IPR045864">
    <property type="entry name" value="aa-tRNA-synth_II/BPL/LPL"/>
</dbReference>
<dbReference type="InterPro" id="IPR012340">
    <property type="entry name" value="NA-bd_OB-fold"/>
</dbReference>
<evidence type="ECO:0000256" key="2">
    <source>
        <dbReference type="ARBA" id="ARBA00022598"/>
    </source>
</evidence>
<feature type="binding site" evidence="7">
    <location>
        <begin position="222"/>
        <end position="224"/>
    </location>
    <ligand>
        <name>ATP</name>
        <dbReference type="ChEBI" id="CHEBI:30616"/>
    </ligand>
</feature>
<dbReference type="InterPro" id="IPR047090">
    <property type="entry name" value="AspRS_core"/>
</dbReference>
<accession>A0A938YNR5</accession>
<dbReference type="AlphaFoldDB" id="A0A938YNR5"/>
<evidence type="ECO:0000256" key="6">
    <source>
        <dbReference type="ARBA" id="ARBA00023146"/>
    </source>
</evidence>
<feature type="region of interest" description="Aspartate" evidence="7">
    <location>
        <begin position="200"/>
        <end position="203"/>
    </location>
</feature>
<dbReference type="PROSITE" id="PS50862">
    <property type="entry name" value="AA_TRNA_LIGASE_II"/>
    <property type="match status" value="1"/>
</dbReference>
<dbReference type="InterPro" id="IPR047089">
    <property type="entry name" value="Asp-tRNA-ligase_1_N"/>
</dbReference>
<dbReference type="NCBIfam" id="NF001750">
    <property type="entry name" value="PRK00476.1"/>
    <property type="match status" value="1"/>
</dbReference>
<evidence type="ECO:0000313" key="10">
    <source>
        <dbReference type="Proteomes" id="UP000809243"/>
    </source>
</evidence>
<organism evidence="9 10">
    <name type="scientific">Candidatus Iainarchaeum sp</name>
    <dbReference type="NCBI Taxonomy" id="3101447"/>
    <lineage>
        <taxon>Archaea</taxon>
        <taxon>Candidatus Iainarchaeota</taxon>
        <taxon>Candidatus Iainarchaeia</taxon>
        <taxon>Candidatus Iainarchaeales</taxon>
        <taxon>Candidatus Iainarchaeaceae</taxon>
        <taxon>Candidatus Iainarchaeum</taxon>
    </lineage>
</organism>
<comment type="caution">
    <text evidence="9">The sequence shown here is derived from an EMBL/GenBank/DDBJ whole genome shotgun (WGS) entry which is preliminary data.</text>
</comment>
<proteinExistence type="inferred from homology"/>
<dbReference type="Proteomes" id="UP000809243">
    <property type="component" value="Unassembled WGS sequence"/>
</dbReference>
<reference evidence="9" key="1">
    <citation type="submission" date="2021-01" db="EMBL/GenBank/DDBJ databases">
        <title>Active Sulfur Cycling in an Early Earth Analoge.</title>
        <authorList>
            <person name="Hahn C.R."/>
            <person name="Youssef N.H."/>
            <person name="Elshahed M."/>
        </authorList>
    </citation>
    <scope>NUCLEOTIDE SEQUENCE</scope>
    <source>
        <strain evidence="9">Zod_Metabat.1151</strain>
    </source>
</reference>
<dbReference type="InterPro" id="IPR004365">
    <property type="entry name" value="NA-bd_OB_tRNA"/>
</dbReference>
<evidence type="ECO:0000256" key="1">
    <source>
        <dbReference type="ARBA" id="ARBA00006303"/>
    </source>
</evidence>
<dbReference type="InterPro" id="IPR002312">
    <property type="entry name" value="Asp/Asn-tRNA-synth_IIb"/>
</dbReference>
<dbReference type="Gene3D" id="3.30.1360.30">
    <property type="entry name" value="GAD-like domain"/>
    <property type="match status" value="1"/>
</dbReference>
<comment type="subcellular location">
    <subcellularLocation>
        <location evidence="7">Cytoplasm</location>
    </subcellularLocation>
</comment>
<gene>
    <name evidence="7 9" type="primary">aspS</name>
    <name evidence="9" type="ORF">JW744_03660</name>
</gene>
<evidence type="ECO:0000256" key="3">
    <source>
        <dbReference type="ARBA" id="ARBA00022741"/>
    </source>
</evidence>